<feature type="transmembrane region" description="Helical" evidence="1">
    <location>
        <begin position="299"/>
        <end position="322"/>
    </location>
</feature>
<sequence>MIERKPVHRKVVAAVSAVLFALLAVAVTVLATMHDRTYPRELGAESVVTLDFVNSGLSDAEAIAGLGDLSDRLGIGLVKLAPDLGGDQSGQVFVKVGSRGDLPERISRFGDESGAEIRSKAALEHSYASGEYLVTGSTGQLPEFREWLTARQVIAQWNDNDLGTTLELVLRQGSFVMSLLAATALMASLVLYWLSVKARGRALRVLGGVSASRVQYEDLVGFLGSMVLAAVVVDAIAVVCVGITQGWTFAPLYASILLLFDAIVVGLTMLCALAMSVASRPRPAMLAEREPAVRSLRTVSVVLKALIFVLVLAAVAPAYTAYVNAQSTAKQQAQWKSLADQVALSFPAAMGENGFQGIMGAVGDVVRDAEQRRDVALSYTWDREGLEGLDIGSYDAVSMVSEGWLRLMLDKGNGSSSRLAPLALEQVPEGARQFLGENLPLWSRRGLSAAEMTGAVSFLHFSESAQLPLALAGNGQLVFPKDAVIAVVPDLHGLLNDDFLASAASSRNLVFTGLGPTQALLVQHGLQYKANVKYAAEEGILLAQFTAYFAWLQSVSLIALLVALVVSSLIAAFIVAVLRARRDFPLRLSGQRWPEILAGRVAPEWLVGAALAFMVILLRGGEGALVAAIAAILCLLASPVAHLLATRWTFAEVRRRSL</sequence>
<keyword evidence="1" id="KW-0812">Transmembrane</keyword>
<dbReference type="EMBL" id="NMQU01000047">
    <property type="protein sequence ID" value="OXM49650.1"/>
    <property type="molecule type" value="Genomic_DNA"/>
</dbReference>
<dbReference type="RefSeq" id="WP_020634746.1">
    <property type="nucleotide sequence ID" value="NZ_KB913032.1"/>
</dbReference>
<feature type="transmembrane region" description="Helical" evidence="1">
    <location>
        <begin position="597"/>
        <end position="618"/>
    </location>
</feature>
<feature type="transmembrane region" description="Helical" evidence="1">
    <location>
        <begin position="624"/>
        <end position="645"/>
    </location>
</feature>
<evidence type="ECO:0000313" key="2">
    <source>
        <dbReference type="EMBL" id="OXM49650.1"/>
    </source>
</evidence>
<protein>
    <recommendedName>
        <fullName evidence="4">Permease</fullName>
    </recommendedName>
</protein>
<dbReference type="Proteomes" id="UP000215563">
    <property type="component" value="Unassembled WGS sequence"/>
</dbReference>
<feature type="transmembrane region" description="Helical" evidence="1">
    <location>
        <begin position="256"/>
        <end position="278"/>
    </location>
</feature>
<evidence type="ECO:0008006" key="4">
    <source>
        <dbReference type="Google" id="ProtNLM"/>
    </source>
</evidence>
<proteinExistence type="predicted"/>
<keyword evidence="1" id="KW-1133">Transmembrane helix</keyword>
<keyword evidence="1" id="KW-0472">Membrane</keyword>
<dbReference type="AlphaFoldDB" id="A0A229RSK7"/>
<accession>A0A229RSK7</accession>
<reference evidence="2 3" key="1">
    <citation type="submission" date="2017-07" db="EMBL/GenBank/DDBJ databases">
        <title>Amycolatopsis alba DSM 44262 Genome sequencing and assembly.</title>
        <authorList>
            <person name="Kaur N."/>
            <person name="Mayilraj S."/>
        </authorList>
    </citation>
    <scope>NUCLEOTIDE SEQUENCE [LARGE SCALE GENOMIC DNA]</scope>
    <source>
        <strain evidence="2 3">DSM 44262</strain>
    </source>
</reference>
<comment type="caution">
    <text evidence="2">The sequence shown here is derived from an EMBL/GenBank/DDBJ whole genome shotgun (WGS) entry which is preliminary data.</text>
</comment>
<evidence type="ECO:0000313" key="3">
    <source>
        <dbReference type="Proteomes" id="UP000215563"/>
    </source>
</evidence>
<feature type="transmembrane region" description="Helical" evidence="1">
    <location>
        <begin position="548"/>
        <end position="576"/>
    </location>
</feature>
<feature type="transmembrane region" description="Helical" evidence="1">
    <location>
        <begin position="219"/>
        <end position="244"/>
    </location>
</feature>
<name>A0A229RSK7_AMYAL</name>
<keyword evidence="3" id="KW-1185">Reference proteome</keyword>
<organism evidence="2 3">
    <name type="scientific">Amycolatopsis alba DSM 44262</name>
    <dbReference type="NCBI Taxonomy" id="1125972"/>
    <lineage>
        <taxon>Bacteria</taxon>
        <taxon>Bacillati</taxon>
        <taxon>Actinomycetota</taxon>
        <taxon>Actinomycetes</taxon>
        <taxon>Pseudonocardiales</taxon>
        <taxon>Pseudonocardiaceae</taxon>
        <taxon>Amycolatopsis</taxon>
    </lineage>
</organism>
<gene>
    <name evidence="2" type="ORF">CFP75_17925</name>
</gene>
<evidence type="ECO:0000256" key="1">
    <source>
        <dbReference type="SAM" id="Phobius"/>
    </source>
</evidence>
<feature type="transmembrane region" description="Helical" evidence="1">
    <location>
        <begin position="175"/>
        <end position="194"/>
    </location>
</feature>